<dbReference type="Proteomes" id="UP000756346">
    <property type="component" value="Unassembled WGS sequence"/>
</dbReference>
<proteinExistence type="predicted"/>
<keyword evidence="4" id="KW-1185">Reference proteome</keyword>
<accession>A0A9P9BVJ4</accession>
<organism evidence="3 4">
    <name type="scientific">Microdochium trichocladiopsis</name>
    <dbReference type="NCBI Taxonomy" id="1682393"/>
    <lineage>
        <taxon>Eukaryota</taxon>
        <taxon>Fungi</taxon>
        <taxon>Dikarya</taxon>
        <taxon>Ascomycota</taxon>
        <taxon>Pezizomycotina</taxon>
        <taxon>Sordariomycetes</taxon>
        <taxon>Xylariomycetidae</taxon>
        <taxon>Xylariales</taxon>
        <taxon>Microdochiaceae</taxon>
        <taxon>Microdochium</taxon>
    </lineage>
</organism>
<feature type="transmembrane region" description="Helical" evidence="1">
    <location>
        <begin position="87"/>
        <end position="108"/>
    </location>
</feature>
<evidence type="ECO:0000313" key="3">
    <source>
        <dbReference type="EMBL" id="KAH7039630.1"/>
    </source>
</evidence>
<keyword evidence="1" id="KW-0472">Membrane</keyword>
<keyword evidence="1" id="KW-0812">Transmembrane</keyword>
<feature type="chain" id="PRO_5040497441" evidence="2">
    <location>
        <begin position="20"/>
        <end position="208"/>
    </location>
</feature>
<feature type="transmembrane region" description="Helical" evidence="1">
    <location>
        <begin position="120"/>
        <end position="142"/>
    </location>
</feature>
<gene>
    <name evidence="3" type="ORF">B0I36DRAFT_308994</name>
</gene>
<dbReference type="EMBL" id="JAGTJQ010000001">
    <property type="protein sequence ID" value="KAH7039630.1"/>
    <property type="molecule type" value="Genomic_DNA"/>
</dbReference>
<keyword evidence="2" id="KW-0732">Signal</keyword>
<feature type="transmembrane region" description="Helical" evidence="1">
    <location>
        <begin position="148"/>
        <end position="166"/>
    </location>
</feature>
<dbReference type="RefSeq" id="XP_046017685.1">
    <property type="nucleotide sequence ID" value="XM_046152074.1"/>
</dbReference>
<dbReference type="AlphaFoldDB" id="A0A9P9BVJ4"/>
<name>A0A9P9BVJ4_9PEZI</name>
<evidence type="ECO:0000256" key="1">
    <source>
        <dbReference type="SAM" id="Phobius"/>
    </source>
</evidence>
<keyword evidence="1" id="KW-1133">Transmembrane helix</keyword>
<feature type="signal peptide" evidence="2">
    <location>
        <begin position="1"/>
        <end position="19"/>
    </location>
</feature>
<reference evidence="3" key="1">
    <citation type="journal article" date="2021" name="Nat. Commun.">
        <title>Genetic determinants of endophytism in the Arabidopsis root mycobiome.</title>
        <authorList>
            <person name="Mesny F."/>
            <person name="Miyauchi S."/>
            <person name="Thiergart T."/>
            <person name="Pickel B."/>
            <person name="Atanasova L."/>
            <person name="Karlsson M."/>
            <person name="Huettel B."/>
            <person name="Barry K.W."/>
            <person name="Haridas S."/>
            <person name="Chen C."/>
            <person name="Bauer D."/>
            <person name="Andreopoulos W."/>
            <person name="Pangilinan J."/>
            <person name="LaButti K."/>
            <person name="Riley R."/>
            <person name="Lipzen A."/>
            <person name="Clum A."/>
            <person name="Drula E."/>
            <person name="Henrissat B."/>
            <person name="Kohler A."/>
            <person name="Grigoriev I.V."/>
            <person name="Martin F.M."/>
            <person name="Hacquard S."/>
        </authorList>
    </citation>
    <scope>NUCLEOTIDE SEQUENCE</scope>
    <source>
        <strain evidence="3">MPI-CAGE-CH-0230</strain>
    </source>
</reference>
<sequence>MYLFLVLHVVLDAWTSFPGQPVVDERQYSPRESTGAGSRTRSYYYGLERRCRAISSSDSRGVTPANVRKKVYVTPASWTRYRSTGPATSTASLLVIVVVAIGSNLGAIGTRLWCVGNVKLTLAGLLDLVFTIVVACVSFLFVVLLGDVFLVDIFVFTALLIVNYGYRLVRLGSRFSLLLGRRWVNCVGMRSAGVCISGRDDQTEPAPS</sequence>
<dbReference type="GeneID" id="70181620"/>
<protein>
    <submittedName>
        <fullName evidence="3">Uncharacterized protein</fullName>
    </submittedName>
</protein>
<evidence type="ECO:0000313" key="4">
    <source>
        <dbReference type="Proteomes" id="UP000756346"/>
    </source>
</evidence>
<comment type="caution">
    <text evidence="3">The sequence shown here is derived from an EMBL/GenBank/DDBJ whole genome shotgun (WGS) entry which is preliminary data.</text>
</comment>
<evidence type="ECO:0000256" key="2">
    <source>
        <dbReference type="SAM" id="SignalP"/>
    </source>
</evidence>